<dbReference type="VEuPathDB" id="FungiDB:Z520_01818"/>
<dbReference type="EC" id="2.7.4.2" evidence="3 15"/>
<evidence type="ECO:0000256" key="7">
    <source>
        <dbReference type="ARBA" id="ARBA00022777"/>
    </source>
</evidence>
<dbReference type="STRING" id="1442371.A0A0D2HID3"/>
<evidence type="ECO:0000256" key="13">
    <source>
        <dbReference type="ARBA" id="ARBA00023221"/>
    </source>
</evidence>
<evidence type="ECO:0000256" key="15">
    <source>
        <dbReference type="PIRNR" id="PIRNR017288"/>
    </source>
</evidence>
<evidence type="ECO:0000256" key="8">
    <source>
        <dbReference type="ARBA" id="ARBA00022840"/>
    </source>
</evidence>
<dbReference type="Proteomes" id="UP000053411">
    <property type="component" value="Unassembled WGS sequence"/>
</dbReference>
<dbReference type="UniPathway" id="UPA00057">
    <property type="reaction ID" value="UER00099"/>
</dbReference>
<protein>
    <recommendedName>
        <fullName evidence="3 15">Phosphomevalonate kinase</fullName>
        <ecNumber evidence="3 15">2.7.4.2</ecNumber>
    </recommendedName>
</protein>
<dbReference type="SUPFAM" id="SSF54211">
    <property type="entry name" value="Ribosomal protein S5 domain 2-like"/>
    <property type="match status" value="1"/>
</dbReference>
<keyword evidence="13 15" id="KW-0753">Steroid metabolism</keyword>
<dbReference type="AlphaFoldDB" id="A0A0D2HID3"/>
<evidence type="ECO:0000313" key="18">
    <source>
        <dbReference type="Proteomes" id="UP000053411"/>
    </source>
</evidence>
<dbReference type="PIRSF" id="PIRSF017288">
    <property type="entry name" value="PMK_GHMP_euk"/>
    <property type="match status" value="1"/>
</dbReference>
<evidence type="ECO:0000256" key="6">
    <source>
        <dbReference type="ARBA" id="ARBA00022741"/>
    </source>
</evidence>
<evidence type="ECO:0000256" key="4">
    <source>
        <dbReference type="ARBA" id="ARBA00022516"/>
    </source>
</evidence>
<evidence type="ECO:0000256" key="12">
    <source>
        <dbReference type="ARBA" id="ARBA00023166"/>
    </source>
</evidence>
<keyword evidence="18" id="KW-1185">Reference proteome</keyword>
<evidence type="ECO:0000256" key="5">
    <source>
        <dbReference type="ARBA" id="ARBA00022679"/>
    </source>
</evidence>
<dbReference type="Gene3D" id="3.30.70.890">
    <property type="entry name" value="GHMP kinase, C-terminal domain"/>
    <property type="match status" value="1"/>
</dbReference>
<sequence length="470" mass="50571">MSLPAVAVSAPGKVLFAGGFLVLDRQHTGLVFGLNARIHVIVQPWRDNVPNGLSGPHVLVQSPQFIDAKWLYRIDYAAGGVEEGAVTVEQVGGQEESGFTASPNRFVETTLRYGLTYLSHVSGSHHVLQSVKVTILADDDYYSQSQSQSPDSLPADSARFTSFGVKLSDAHKTGLGSSAALVTAFVSALLAFYSKKETAAGEETQLNHQTIHNLAQAAHCAAQGKVGSGFDVAAAVYGSCLYRRFTPSILENVGEPTSAGFGERLHRCVDDLDLDAKWDVEIASRAVQIPESLSLVMCDVDCGSETPGMVKKVLQWRKENIEESTLLWTAIQQGQGELCQELRRLVEVQGIEHDFTALSDIILTVRSLVREMSAKSRVPIEPPVITELLDFCTSLPGVVGGVAPGAGGYDAVSLLVKNDGDTVKTLQARLEGWKSQDASGATIGHVRLLGVKQDNEGVRVEDPGRYGEWL</sequence>
<keyword evidence="9 15" id="KW-0752">Steroid biosynthesis</keyword>
<comment type="catalytic activity">
    <reaction evidence="14">
        <text>(R)-5-phosphomevalonate + ATP = (R)-5-diphosphomevalonate + ADP</text>
        <dbReference type="Rhea" id="RHEA:16341"/>
        <dbReference type="ChEBI" id="CHEBI:30616"/>
        <dbReference type="ChEBI" id="CHEBI:57557"/>
        <dbReference type="ChEBI" id="CHEBI:58146"/>
        <dbReference type="ChEBI" id="CHEBI:456216"/>
        <dbReference type="EC" id="2.7.4.2"/>
    </reaction>
    <physiologicalReaction direction="left-to-right" evidence="14">
        <dbReference type="Rhea" id="RHEA:16342"/>
    </physiologicalReaction>
</comment>
<dbReference type="InterPro" id="IPR036554">
    <property type="entry name" value="GHMP_kinase_C_sf"/>
</dbReference>
<accession>A0A0D2HID3</accession>
<evidence type="ECO:0000256" key="3">
    <source>
        <dbReference type="ARBA" id="ARBA00012958"/>
    </source>
</evidence>
<evidence type="ECO:0000256" key="10">
    <source>
        <dbReference type="ARBA" id="ARBA00023011"/>
    </source>
</evidence>
<reference evidence="17 18" key="1">
    <citation type="submission" date="2015-01" db="EMBL/GenBank/DDBJ databases">
        <title>The Genome Sequence of Fonsecaea multimorphosa CBS 102226.</title>
        <authorList>
            <consortium name="The Broad Institute Genomics Platform"/>
            <person name="Cuomo C."/>
            <person name="de Hoog S."/>
            <person name="Gorbushina A."/>
            <person name="Stielow B."/>
            <person name="Teixiera M."/>
            <person name="Abouelleil A."/>
            <person name="Chapman S.B."/>
            <person name="Priest M."/>
            <person name="Young S.K."/>
            <person name="Wortman J."/>
            <person name="Nusbaum C."/>
            <person name="Birren B."/>
        </authorList>
    </citation>
    <scope>NUCLEOTIDE SEQUENCE [LARGE SCALE GENOMIC DNA]</scope>
    <source>
        <strain evidence="17 18">CBS 102226</strain>
    </source>
</reference>
<dbReference type="PANTHER" id="PTHR31814">
    <property type="match status" value="1"/>
</dbReference>
<comment type="similarity">
    <text evidence="2 15">Belongs to the GHMP kinase family. Mevalonate kinase subfamily.</text>
</comment>
<evidence type="ECO:0000256" key="1">
    <source>
        <dbReference type="ARBA" id="ARBA00005017"/>
    </source>
</evidence>
<dbReference type="GO" id="GO:0005777">
    <property type="term" value="C:peroxisome"/>
    <property type="evidence" value="ECO:0007669"/>
    <property type="project" value="TreeGrafter"/>
</dbReference>
<dbReference type="Gene3D" id="3.30.230.10">
    <property type="match status" value="1"/>
</dbReference>
<dbReference type="Pfam" id="PF00288">
    <property type="entry name" value="GHMP_kinases_N"/>
    <property type="match status" value="1"/>
</dbReference>
<keyword evidence="5 15" id="KW-0808">Transferase</keyword>
<dbReference type="GO" id="GO:0004631">
    <property type="term" value="F:phosphomevalonate kinase activity"/>
    <property type="evidence" value="ECO:0007669"/>
    <property type="project" value="UniProtKB-UniRule"/>
</dbReference>
<name>A0A0D2HID3_9EURO</name>
<comment type="pathway">
    <text evidence="1 15">Isoprenoid biosynthesis; isopentenyl diphosphate biosynthesis via mevalonate pathway; isopentenyl diphosphate from (R)-mevalonate: step 2/3.</text>
</comment>
<dbReference type="GO" id="GO:0010142">
    <property type="term" value="P:farnesyl diphosphate biosynthetic process, mevalonate pathway"/>
    <property type="evidence" value="ECO:0007669"/>
    <property type="project" value="TreeGrafter"/>
</dbReference>
<evidence type="ECO:0000313" key="17">
    <source>
        <dbReference type="EMBL" id="KIY01681.1"/>
    </source>
</evidence>
<dbReference type="GO" id="GO:0019287">
    <property type="term" value="P:isopentenyl diphosphate biosynthetic process, mevalonate pathway"/>
    <property type="evidence" value="ECO:0007669"/>
    <property type="project" value="UniProtKB-UniRule"/>
</dbReference>
<keyword evidence="8" id="KW-0067">ATP-binding</keyword>
<evidence type="ECO:0000256" key="11">
    <source>
        <dbReference type="ARBA" id="ARBA00023098"/>
    </source>
</evidence>
<keyword evidence="12" id="KW-1207">Sterol metabolism</keyword>
<dbReference type="InterPro" id="IPR014721">
    <property type="entry name" value="Ribsml_uS5_D2-typ_fold_subgr"/>
</dbReference>
<evidence type="ECO:0000256" key="9">
    <source>
        <dbReference type="ARBA" id="ARBA00022955"/>
    </source>
</evidence>
<dbReference type="GeneID" id="27707564"/>
<dbReference type="GO" id="GO:0005524">
    <property type="term" value="F:ATP binding"/>
    <property type="evidence" value="ECO:0007669"/>
    <property type="project" value="UniProtKB-UniRule"/>
</dbReference>
<dbReference type="InterPro" id="IPR020568">
    <property type="entry name" value="Ribosomal_Su5_D2-typ_SF"/>
</dbReference>
<evidence type="ECO:0000256" key="14">
    <source>
        <dbReference type="ARBA" id="ARBA00029326"/>
    </source>
</evidence>
<evidence type="ECO:0000256" key="2">
    <source>
        <dbReference type="ARBA" id="ARBA00006495"/>
    </source>
</evidence>
<gene>
    <name evidence="17" type="ORF">Z520_01818</name>
</gene>
<dbReference type="RefSeq" id="XP_016635803.1">
    <property type="nucleotide sequence ID" value="XM_016772333.1"/>
</dbReference>
<dbReference type="SUPFAM" id="SSF55060">
    <property type="entry name" value="GHMP Kinase, C-terminal domain"/>
    <property type="match status" value="1"/>
</dbReference>
<proteinExistence type="inferred from homology"/>
<dbReference type="InterPro" id="IPR016005">
    <property type="entry name" value="Erg8"/>
</dbReference>
<dbReference type="EMBL" id="KN848064">
    <property type="protein sequence ID" value="KIY01681.1"/>
    <property type="molecule type" value="Genomic_DNA"/>
</dbReference>
<keyword evidence="7 15" id="KW-0418">Kinase</keyword>
<dbReference type="InterPro" id="IPR006204">
    <property type="entry name" value="GHMP_kinase_N_dom"/>
</dbReference>
<keyword evidence="4 15" id="KW-0444">Lipid biosynthesis</keyword>
<dbReference type="OrthoDB" id="10262935at2759"/>
<evidence type="ECO:0000259" key="16">
    <source>
        <dbReference type="Pfam" id="PF00288"/>
    </source>
</evidence>
<dbReference type="PANTHER" id="PTHR31814:SF2">
    <property type="entry name" value="PHOSPHOMEVALONATE KINASE"/>
    <property type="match status" value="1"/>
</dbReference>
<keyword evidence="11 15" id="KW-0443">Lipid metabolism</keyword>
<dbReference type="GO" id="GO:0006696">
    <property type="term" value="P:ergosterol biosynthetic process"/>
    <property type="evidence" value="ECO:0007669"/>
    <property type="project" value="TreeGrafter"/>
</dbReference>
<keyword evidence="10" id="KW-0756">Sterol biosynthesis</keyword>
<feature type="domain" description="GHMP kinase N-terminal" evidence="16">
    <location>
        <begin position="172"/>
        <end position="238"/>
    </location>
</feature>
<keyword evidence="6" id="KW-0547">Nucleotide-binding</keyword>
<dbReference type="InterPro" id="IPR035102">
    <property type="entry name" value="Phosphomevalonate_kinase"/>
</dbReference>
<organism evidence="17 18">
    <name type="scientific">Fonsecaea multimorphosa CBS 102226</name>
    <dbReference type="NCBI Taxonomy" id="1442371"/>
    <lineage>
        <taxon>Eukaryota</taxon>
        <taxon>Fungi</taxon>
        <taxon>Dikarya</taxon>
        <taxon>Ascomycota</taxon>
        <taxon>Pezizomycotina</taxon>
        <taxon>Eurotiomycetes</taxon>
        <taxon>Chaetothyriomycetidae</taxon>
        <taxon>Chaetothyriales</taxon>
        <taxon>Herpotrichiellaceae</taxon>
        <taxon>Fonsecaea</taxon>
    </lineage>
</organism>